<proteinExistence type="predicted"/>
<keyword evidence="1" id="KW-0472">Membrane</keyword>
<dbReference type="EMBL" id="JBBKZV010000055">
    <property type="protein sequence ID" value="MEJ8827192.1"/>
    <property type="molecule type" value="Genomic_DNA"/>
</dbReference>
<keyword evidence="1" id="KW-0812">Transmembrane</keyword>
<dbReference type="Proteomes" id="UP001363010">
    <property type="component" value="Unassembled WGS sequence"/>
</dbReference>
<organism evidence="2 3">
    <name type="scientific">Variovorax humicola</name>
    <dbReference type="NCBI Taxonomy" id="1769758"/>
    <lineage>
        <taxon>Bacteria</taxon>
        <taxon>Pseudomonadati</taxon>
        <taxon>Pseudomonadota</taxon>
        <taxon>Betaproteobacteria</taxon>
        <taxon>Burkholderiales</taxon>
        <taxon>Comamonadaceae</taxon>
        <taxon>Variovorax</taxon>
    </lineage>
</organism>
<evidence type="ECO:0000256" key="1">
    <source>
        <dbReference type="SAM" id="Phobius"/>
    </source>
</evidence>
<protein>
    <submittedName>
        <fullName evidence="2">Uncharacterized protein</fullName>
    </submittedName>
</protein>
<keyword evidence="3" id="KW-1185">Reference proteome</keyword>
<keyword evidence="1" id="KW-1133">Transmembrane helix</keyword>
<dbReference type="RefSeq" id="WP_340368222.1">
    <property type="nucleotide sequence ID" value="NZ_JBBKZV010000055.1"/>
</dbReference>
<name>A0ABU8WAW8_9BURK</name>
<evidence type="ECO:0000313" key="2">
    <source>
        <dbReference type="EMBL" id="MEJ8827192.1"/>
    </source>
</evidence>
<evidence type="ECO:0000313" key="3">
    <source>
        <dbReference type="Proteomes" id="UP001363010"/>
    </source>
</evidence>
<comment type="caution">
    <text evidence="2">The sequence shown here is derived from an EMBL/GenBank/DDBJ whole genome shotgun (WGS) entry which is preliminary data.</text>
</comment>
<sequence>MNSDHDDHGNFNSRRRDESAFAALNRADLTHEPTSHATPGWSRVATLVALIVALMSCLMLMVAR</sequence>
<reference evidence="2 3" key="1">
    <citation type="submission" date="2024-03" db="EMBL/GenBank/DDBJ databases">
        <title>Novel species of the genus Variovorax.</title>
        <authorList>
            <person name="Liu Q."/>
            <person name="Xin Y.-H."/>
        </authorList>
    </citation>
    <scope>NUCLEOTIDE SEQUENCE [LARGE SCALE GENOMIC DNA]</scope>
    <source>
        <strain evidence="2 3">KACC 18501</strain>
    </source>
</reference>
<accession>A0ABU8WAW8</accession>
<gene>
    <name evidence="2" type="ORF">WKW80_35285</name>
</gene>
<feature type="transmembrane region" description="Helical" evidence="1">
    <location>
        <begin position="44"/>
        <end position="63"/>
    </location>
</feature>